<dbReference type="AlphaFoldDB" id="A0A9N7Y8E8"/>
<evidence type="ECO:0000256" key="2">
    <source>
        <dbReference type="SAM" id="MobiDB-lite"/>
    </source>
</evidence>
<comment type="caution">
    <text evidence="3">The sequence shown here is derived from an EMBL/GenBank/DDBJ whole genome shotgun (WGS) entry which is preliminary data.</text>
</comment>
<dbReference type="Proteomes" id="UP001153269">
    <property type="component" value="Unassembled WGS sequence"/>
</dbReference>
<feature type="compositionally biased region" description="Basic and acidic residues" evidence="2">
    <location>
        <begin position="205"/>
        <end position="231"/>
    </location>
</feature>
<evidence type="ECO:0000313" key="3">
    <source>
        <dbReference type="EMBL" id="CAB1416478.1"/>
    </source>
</evidence>
<accession>A0A9N7Y8E8</accession>
<evidence type="ECO:0000313" key="4">
    <source>
        <dbReference type="Proteomes" id="UP001153269"/>
    </source>
</evidence>
<sequence length="231" mass="26728">MNTLHTVIPNNLTYSQTDLLHRAVHSRTQFDAVTRVSLWRPKPPPAAATLQDQHEDALREKDLAHHIAISQQQEEVEQLTLENRQLYSENKKLEDELEEALDEKGLAHQVVISQQHEDKHKRDQLTLEVHQLASEIKMLQEELENALDEKGLAHQAAISKQHEDIDKLDQLTQENLDQLDSKNKKLQYEVRDALELAEEAVISQHHTDRDKLDQLTQENHKLASENKRLQG</sequence>
<dbReference type="EMBL" id="CADEAL010000211">
    <property type="protein sequence ID" value="CAB1416478.1"/>
    <property type="molecule type" value="Genomic_DNA"/>
</dbReference>
<feature type="region of interest" description="Disordered" evidence="2">
    <location>
        <begin position="201"/>
        <end position="231"/>
    </location>
</feature>
<reference evidence="3" key="1">
    <citation type="submission" date="2020-03" db="EMBL/GenBank/DDBJ databases">
        <authorList>
            <person name="Weist P."/>
        </authorList>
    </citation>
    <scope>NUCLEOTIDE SEQUENCE</scope>
</reference>
<feature type="coiled-coil region" evidence="1">
    <location>
        <begin position="69"/>
        <end position="196"/>
    </location>
</feature>
<keyword evidence="1" id="KW-0175">Coiled coil</keyword>
<organism evidence="3 4">
    <name type="scientific">Pleuronectes platessa</name>
    <name type="common">European plaice</name>
    <dbReference type="NCBI Taxonomy" id="8262"/>
    <lineage>
        <taxon>Eukaryota</taxon>
        <taxon>Metazoa</taxon>
        <taxon>Chordata</taxon>
        <taxon>Craniata</taxon>
        <taxon>Vertebrata</taxon>
        <taxon>Euteleostomi</taxon>
        <taxon>Actinopterygii</taxon>
        <taxon>Neopterygii</taxon>
        <taxon>Teleostei</taxon>
        <taxon>Neoteleostei</taxon>
        <taxon>Acanthomorphata</taxon>
        <taxon>Carangaria</taxon>
        <taxon>Pleuronectiformes</taxon>
        <taxon>Pleuronectoidei</taxon>
        <taxon>Pleuronectidae</taxon>
        <taxon>Pleuronectes</taxon>
    </lineage>
</organism>
<evidence type="ECO:0000256" key="1">
    <source>
        <dbReference type="SAM" id="Coils"/>
    </source>
</evidence>
<gene>
    <name evidence="3" type="ORF">PLEPLA_LOCUS4269</name>
</gene>
<protein>
    <submittedName>
        <fullName evidence="3">Uncharacterized protein</fullName>
    </submittedName>
</protein>
<proteinExistence type="predicted"/>
<name>A0A9N7Y8E8_PLEPL</name>
<keyword evidence="4" id="KW-1185">Reference proteome</keyword>